<gene>
    <name evidence="2" type="ORF">V5N11_032521</name>
</gene>
<organism evidence="2 3">
    <name type="scientific">Cardamine amara subsp. amara</name>
    <dbReference type="NCBI Taxonomy" id="228776"/>
    <lineage>
        <taxon>Eukaryota</taxon>
        <taxon>Viridiplantae</taxon>
        <taxon>Streptophyta</taxon>
        <taxon>Embryophyta</taxon>
        <taxon>Tracheophyta</taxon>
        <taxon>Spermatophyta</taxon>
        <taxon>Magnoliopsida</taxon>
        <taxon>eudicotyledons</taxon>
        <taxon>Gunneridae</taxon>
        <taxon>Pentapetalae</taxon>
        <taxon>rosids</taxon>
        <taxon>malvids</taxon>
        <taxon>Brassicales</taxon>
        <taxon>Brassicaceae</taxon>
        <taxon>Cardamineae</taxon>
        <taxon>Cardamine</taxon>
    </lineage>
</organism>
<dbReference type="AlphaFoldDB" id="A0ABD0ZJQ4"/>
<feature type="region of interest" description="Disordered" evidence="1">
    <location>
        <begin position="1"/>
        <end position="27"/>
    </location>
</feature>
<comment type="caution">
    <text evidence="2">The sequence shown here is derived from an EMBL/GenBank/DDBJ whole genome shotgun (WGS) entry which is preliminary data.</text>
</comment>
<dbReference type="PANTHER" id="PTHR34222">
    <property type="entry name" value="GAG_PRE-INTEGRS DOMAIN-CONTAINING PROTEIN"/>
    <property type="match status" value="1"/>
</dbReference>
<dbReference type="Proteomes" id="UP001558713">
    <property type="component" value="Unassembled WGS sequence"/>
</dbReference>
<evidence type="ECO:0000313" key="3">
    <source>
        <dbReference type="Proteomes" id="UP001558713"/>
    </source>
</evidence>
<name>A0ABD0ZJQ4_CARAN</name>
<protein>
    <submittedName>
        <fullName evidence="2">Uncharacterized protein</fullName>
    </submittedName>
</protein>
<accession>A0ABD0ZJQ4</accession>
<sequence length="137" mass="14775">MRGREQQASQVAFVARAGSGGGSEDKSRMVCSACKKKGHTTETCFQVIGYPEWWGERSRQAGRGGGRGTGRGRGMIRANAAVVQGDEGLSQEAEKSGYVGLSNEQWGTLIKLLEEKQGTEPRLNGPYNEDPQWRGGA</sequence>
<proteinExistence type="predicted"/>
<evidence type="ECO:0000313" key="2">
    <source>
        <dbReference type="EMBL" id="KAL1189105.1"/>
    </source>
</evidence>
<dbReference type="PANTHER" id="PTHR34222:SF28">
    <property type="entry name" value="CCHC-TYPE DOMAIN-CONTAINING PROTEIN"/>
    <property type="match status" value="1"/>
</dbReference>
<dbReference type="EMBL" id="JBANAX010000904">
    <property type="protein sequence ID" value="KAL1189105.1"/>
    <property type="molecule type" value="Genomic_DNA"/>
</dbReference>
<keyword evidence="3" id="KW-1185">Reference proteome</keyword>
<evidence type="ECO:0000256" key="1">
    <source>
        <dbReference type="SAM" id="MobiDB-lite"/>
    </source>
</evidence>
<feature type="region of interest" description="Disordered" evidence="1">
    <location>
        <begin position="114"/>
        <end position="137"/>
    </location>
</feature>
<reference evidence="2 3" key="1">
    <citation type="submission" date="2024-04" db="EMBL/GenBank/DDBJ databases">
        <title>Genome assembly C_amara_ONT_v2.</title>
        <authorList>
            <person name="Yant L."/>
            <person name="Moore C."/>
            <person name="Slenker M."/>
        </authorList>
    </citation>
    <scope>NUCLEOTIDE SEQUENCE [LARGE SCALE GENOMIC DNA]</scope>
    <source>
        <tissue evidence="2">Leaf</tissue>
    </source>
</reference>
<feature type="compositionally biased region" description="Polar residues" evidence="1">
    <location>
        <begin position="1"/>
        <end position="10"/>
    </location>
</feature>